<keyword evidence="2" id="KW-0813">Transport</keyword>
<comment type="similarity">
    <text evidence="1">Belongs to the ABC transporter superfamily.</text>
</comment>
<dbReference type="Gene3D" id="3.40.50.300">
    <property type="entry name" value="P-loop containing nucleotide triphosphate hydrolases"/>
    <property type="match status" value="1"/>
</dbReference>
<dbReference type="FunFam" id="3.40.50.300:FF:000016">
    <property type="entry name" value="Oligopeptide ABC transporter ATP-binding component"/>
    <property type="match status" value="1"/>
</dbReference>
<dbReference type="AlphaFoldDB" id="A0A917XGT1"/>
<accession>A0A917XGT1</accession>
<organism evidence="6 7">
    <name type="scientific">Streptomyces fuscichromogenes</name>
    <dbReference type="NCBI Taxonomy" id="1324013"/>
    <lineage>
        <taxon>Bacteria</taxon>
        <taxon>Bacillati</taxon>
        <taxon>Actinomycetota</taxon>
        <taxon>Actinomycetes</taxon>
        <taxon>Kitasatosporales</taxon>
        <taxon>Streptomycetaceae</taxon>
        <taxon>Streptomyces</taxon>
    </lineage>
</organism>
<dbReference type="InterPro" id="IPR013563">
    <property type="entry name" value="Oligopep_ABC_C"/>
</dbReference>
<dbReference type="EMBL" id="BMML01000011">
    <property type="protein sequence ID" value="GGN20487.1"/>
    <property type="molecule type" value="Genomic_DNA"/>
</dbReference>
<name>A0A917XGT1_9ACTN</name>
<dbReference type="PANTHER" id="PTHR43776:SF7">
    <property type="entry name" value="D,D-DIPEPTIDE TRANSPORT ATP-BINDING PROTEIN DDPF-RELATED"/>
    <property type="match status" value="1"/>
</dbReference>
<evidence type="ECO:0000313" key="7">
    <source>
        <dbReference type="Proteomes" id="UP000653411"/>
    </source>
</evidence>
<dbReference type="Pfam" id="PF00005">
    <property type="entry name" value="ABC_tran"/>
    <property type="match status" value="1"/>
</dbReference>
<dbReference type="InterPro" id="IPR003439">
    <property type="entry name" value="ABC_transporter-like_ATP-bd"/>
</dbReference>
<proteinExistence type="inferred from homology"/>
<dbReference type="GO" id="GO:0005524">
    <property type="term" value="F:ATP binding"/>
    <property type="evidence" value="ECO:0007669"/>
    <property type="project" value="UniProtKB-KW"/>
</dbReference>
<reference evidence="6" key="1">
    <citation type="journal article" date="2014" name="Int. J. Syst. Evol. Microbiol.">
        <title>Complete genome sequence of Corynebacterium casei LMG S-19264T (=DSM 44701T), isolated from a smear-ripened cheese.</title>
        <authorList>
            <consortium name="US DOE Joint Genome Institute (JGI-PGF)"/>
            <person name="Walter F."/>
            <person name="Albersmeier A."/>
            <person name="Kalinowski J."/>
            <person name="Ruckert C."/>
        </authorList>
    </citation>
    <scope>NUCLEOTIDE SEQUENCE</scope>
    <source>
        <strain evidence="6">CGMCC 4.7110</strain>
    </source>
</reference>
<evidence type="ECO:0000313" key="6">
    <source>
        <dbReference type="EMBL" id="GGN20487.1"/>
    </source>
</evidence>
<dbReference type="GO" id="GO:0016887">
    <property type="term" value="F:ATP hydrolysis activity"/>
    <property type="evidence" value="ECO:0007669"/>
    <property type="project" value="InterPro"/>
</dbReference>
<dbReference type="CDD" id="cd03257">
    <property type="entry name" value="ABC_NikE_OppD_transporters"/>
    <property type="match status" value="1"/>
</dbReference>
<protein>
    <submittedName>
        <fullName evidence="6">Peptide ABC transporter ATP-binding protein</fullName>
    </submittedName>
</protein>
<dbReference type="SMART" id="SM00382">
    <property type="entry name" value="AAA"/>
    <property type="match status" value="1"/>
</dbReference>
<evidence type="ECO:0000256" key="1">
    <source>
        <dbReference type="ARBA" id="ARBA00005417"/>
    </source>
</evidence>
<dbReference type="PROSITE" id="PS50893">
    <property type="entry name" value="ABC_TRANSPORTER_2"/>
    <property type="match status" value="1"/>
</dbReference>
<keyword evidence="3" id="KW-0547">Nucleotide-binding</keyword>
<dbReference type="PANTHER" id="PTHR43776">
    <property type="entry name" value="TRANSPORT ATP-BINDING PROTEIN"/>
    <property type="match status" value="1"/>
</dbReference>
<feature type="domain" description="ABC transporter" evidence="5">
    <location>
        <begin position="9"/>
        <end position="253"/>
    </location>
</feature>
<dbReference type="InterPro" id="IPR027417">
    <property type="entry name" value="P-loop_NTPase"/>
</dbReference>
<evidence type="ECO:0000259" key="5">
    <source>
        <dbReference type="PROSITE" id="PS50893"/>
    </source>
</evidence>
<comment type="caution">
    <text evidence="6">The sequence shown here is derived from an EMBL/GenBank/DDBJ whole genome shotgun (WGS) entry which is preliminary data.</text>
</comment>
<dbReference type="GO" id="GO:0055085">
    <property type="term" value="P:transmembrane transport"/>
    <property type="evidence" value="ECO:0007669"/>
    <property type="project" value="UniProtKB-ARBA"/>
</dbReference>
<reference evidence="6" key="2">
    <citation type="submission" date="2020-09" db="EMBL/GenBank/DDBJ databases">
        <authorList>
            <person name="Sun Q."/>
            <person name="Zhou Y."/>
        </authorList>
    </citation>
    <scope>NUCLEOTIDE SEQUENCE</scope>
    <source>
        <strain evidence="6">CGMCC 4.7110</strain>
    </source>
</reference>
<evidence type="ECO:0000256" key="4">
    <source>
        <dbReference type="ARBA" id="ARBA00022840"/>
    </source>
</evidence>
<dbReference type="InterPro" id="IPR003593">
    <property type="entry name" value="AAA+_ATPase"/>
</dbReference>
<sequence>MTEAALLRVRGLDVTYRRARLRGGDVHAVRGVDLTVGRGETVGLVGESGSGKSTIGSAVLGLVPATGGGIEFDGADITHATRTDRRLLARRMQVVFQDPYGSMNPAHTVGDTLAEALRHNLGLPADEIHERVLRALDDVGLPPGAAHRYPAAFSGGQRQRIAIARALVMEPDFIVCDEAVSALDLSVQAQVLNLLARLKRDRGLSYLFISHDLAVVRYLSDTIVVLYAGRVVERGPAALVADHPSHPYTRALLAAAPVPDPIAQRRRQAERRLTSTAGTTSGRVSAGCAFAPRCPFAQETCWSDQPELVEHDGVSVACHRRDEIAAGTAVPLQTSAGAA</sequence>
<dbReference type="InterPro" id="IPR050319">
    <property type="entry name" value="ABC_transp_ATP-bind"/>
</dbReference>
<dbReference type="RefSeq" id="WP_189265129.1">
    <property type="nucleotide sequence ID" value="NZ_BMML01000011.1"/>
</dbReference>
<dbReference type="PROSITE" id="PS00211">
    <property type="entry name" value="ABC_TRANSPORTER_1"/>
    <property type="match status" value="1"/>
</dbReference>
<keyword evidence="7" id="KW-1185">Reference proteome</keyword>
<dbReference type="SUPFAM" id="SSF52540">
    <property type="entry name" value="P-loop containing nucleoside triphosphate hydrolases"/>
    <property type="match status" value="1"/>
</dbReference>
<evidence type="ECO:0000256" key="3">
    <source>
        <dbReference type="ARBA" id="ARBA00022741"/>
    </source>
</evidence>
<dbReference type="Proteomes" id="UP000653411">
    <property type="component" value="Unassembled WGS sequence"/>
</dbReference>
<dbReference type="GO" id="GO:0015833">
    <property type="term" value="P:peptide transport"/>
    <property type="evidence" value="ECO:0007669"/>
    <property type="project" value="InterPro"/>
</dbReference>
<evidence type="ECO:0000256" key="2">
    <source>
        <dbReference type="ARBA" id="ARBA00022448"/>
    </source>
</evidence>
<dbReference type="Pfam" id="PF08352">
    <property type="entry name" value="oligo_HPY"/>
    <property type="match status" value="1"/>
</dbReference>
<dbReference type="InterPro" id="IPR017871">
    <property type="entry name" value="ABC_transporter-like_CS"/>
</dbReference>
<keyword evidence="4 6" id="KW-0067">ATP-binding</keyword>
<dbReference type="NCBIfam" id="TIGR01727">
    <property type="entry name" value="oligo_HPY"/>
    <property type="match status" value="1"/>
</dbReference>
<gene>
    <name evidence="6" type="ORF">GCM10011578_051090</name>
</gene>